<dbReference type="Gene3D" id="2.60.40.10">
    <property type="entry name" value="Immunoglobulins"/>
    <property type="match status" value="1"/>
</dbReference>
<dbReference type="Pfam" id="PF01915">
    <property type="entry name" value="Glyco_hydro_3_C"/>
    <property type="match status" value="1"/>
</dbReference>
<dbReference type="PRINTS" id="PR00133">
    <property type="entry name" value="GLHYDRLASE3"/>
</dbReference>
<evidence type="ECO:0000256" key="3">
    <source>
        <dbReference type="SAM" id="SignalP"/>
    </source>
</evidence>
<name>A0A212K3U4_9BACT</name>
<comment type="similarity">
    <text evidence="1">Belongs to the glycosyl hydrolase 3 family.</text>
</comment>
<dbReference type="Pfam" id="PF00933">
    <property type="entry name" value="Glyco_hydro_3"/>
    <property type="match status" value="1"/>
</dbReference>
<dbReference type="GO" id="GO:0005975">
    <property type="term" value="P:carbohydrate metabolic process"/>
    <property type="evidence" value="ECO:0007669"/>
    <property type="project" value="InterPro"/>
</dbReference>
<dbReference type="InterPro" id="IPR002772">
    <property type="entry name" value="Glyco_hydro_3_C"/>
</dbReference>
<dbReference type="InterPro" id="IPR001764">
    <property type="entry name" value="Glyco_hydro_3_N"/>
</dbReference>
<dbReference type="InterPro" id="IPR013783">
    <property type="entry name" value="Ig-like_fold"/>
</dbReference>
<dbReference type="InterPro" id="IPR036962">
    <property type="entry name" value="Glyco_hydro_3_N_sf"/>
</dbReference>
<proteinExistence type="inferred from homology"/>
<feature type="signal peptide" evidence="3">
    <location>
        <begin position="1"/>
        <end position="20"/>
    </location>
</feature>
<keyword evidence="2 5" id="KW-0378">Hydrolase</keyword>
<dbReference type="GO" id="GO:0008422">
    <property type="term" value="F:beta-glucosidase activity"/>
    <property type="evidence" value="ECO:0007669"/>
    <property type="project" value="UniProtKB-EC"/>
</dbReference>
<evidence type="ECO:0000256" key="1">
    <source>
        <dbReference type="ARBA" id="ARBA00005336"/>
    </source>
</evidence>
<dbReference type="EC" id="3.2.1.21" evidence="5"/>
<sequence>MKKTFICGLLSLFLMNNVQAQTNTTPVYLDDSKPIETRIEDALSRMTLEEKVAFIHAQSKFSTPGVPRLGIPELWMSDGPHGVRMEIDWDTWAHAGWTNDSCTAFPALTCLAATFNPELSSLYGNAIGEEARYRKKDILLGPGVNIYRTPMNGRNFEYLGEDPYLASKMVVPYIKGVQQNGVSACLKHFALNNQEVWRNVIDVEVSDRALYEIYLPAFKAGVQEGGVWSVMGSYNKFRGQYCSHHEILVNKILKGEWGYDGIVVTDWGSAHDTKEAALYGLDVEMGTWTNGLTWGESFAYDNYYLAQPYLKMLKSGELPMSTLDDKVRRVLRLTFRTNMDRERPFGSFATKEHAEVSRKVAEEGIVLMKNTNNFFPIAKGRYNKIVVIGENATRSLTVGGGSSELKVKKEVSPLEGLINKYGADKVFYTMGYGSGPTVYDNFVPSPYNVDSLKREALALVKDADVVLFFGGLNKNYQQDCEGADRITYDLPFGQNELIEDLLKVNKNTGVVIVSGNAVAMPWLDKVPALMQSWYLGSEAGNATANIIAGDINPSGKLPFSIPRKLEDNGAMSFGTISYPGDSITQIYKEDILVGYRWHDTKKIPALFPFGYGLSYTTFEYGKVSADKKEYGKDDVIKVIFTLSNKGNVAGAESVQIYASQAKPSLERPAKELKAFKKVFLNAGESKTVELSVPVKDLAFFDDKAHNWVVESDKFTLHCAASSADVKSSVTVQIK</sequence>
<feature type="chain" id="PRO_5012532872" evidence="3">
    <location>
        <begin position="21"/>
        <end position="734"/>
    </location>
</feature>
<evidence type="ECO:0000313" key="5">
    <source>
        <dbReference type="EMBL" id="SBW06326.1"/>
    </source>
</evidence>
<dbReference type="FunFam" id="2.60.40.10:FF:000495">
    <property type="entry name" value="Periplasmic beta-glucosidase"/>
    <property type="match status" value="1"/>
</dbReference>
<protein>
    <submittedName>
        <fullName evidence="5">Beta-glucosidase BoGH3A</fullName>
        <ecNumber evidence="5">3.2.1.21</ecNumber>
    </submittedName>
</protein>
<evidence type="ECO:0000259" key="4">
    <source>
        <dbReference type="SMART" id="SM01217"/>
    </source>
</evidence>
<feature type="domain" description="Fibronectin type III-like" evidence="4">
    <location>
        <begin position="652"/>
        <end position="722"/>
    </location>
</feature>
<dbReference type="InterPro" id="IPR026891">
    <property type="entry name" value="Fn3-like"/>
</dbReference>
<gene>
    <name evidence="5" type="ORF">KL86DYS1_31344</name>
</gene>
<dbReference type="InterPro" id="IPR036881">
    <property type="entry name" value="Glyco_hydro_3_C_sf"/>
</dbReference>
<dbReference type="PANTHER" id="PTHR42715:SF10">
    <property type="entry name" value="BETA-GLUCOSIDASE"/>
    <property type="match status" value="1"/>
</dbReference>
<dbReference type="PANTHER" id="PTHR42715">
    <property type="entry name" value="BETA-GLUCOSIDASE"/>
    <property type="match status" value="1"/>
</dbReference>
<dbReference type="InterPro" id="IPR017853">
    <property type="entry name" value="GH"/>
</dbReference>
<keyword evidence="5" id="KW-0326">Glycosidase</keyword>
<reference evidence="5" key="1">
    <citation type="submission" date="2016-04" db="EMBL/GenBank/DDBJ databases">
        <authorList>
            <person name="Evans L.H."/>
            <person name="Alamgir A."/>
            <person name="Owens N."/>
            <person name="Weber N.D."/>
            <person name="Virtaneva K."/>
            <person name="Barbian K."/>
            <person name="Babar A."/>
            <person name="Rosenke K."/>
        </authorList>
    </citation>
    <scope>NUCLEOTIDE SEQUENCE</scope>
    <source>
        <strain evidence="5">86-1</strain>
    </source>
</reference>
<evidence type="ECO:0000256" key="2">
    <source>
        <dbReference type="ARBA" id="ARBA00022801"/>
    </source>
</evidence>
<dbReference type="Gene3D" id="3.40.50.1700">
    <property type="entry name" value="Glycoside hydrolase family 3 C-terminal domain"/>
    <property type="match status" value="1"/>
</dbReference>
<dbReference type="AlphaFoldDB" id="A0A212K3U4"/>
<dbReference type="Gene3D" id="3.20.20.300">
    <property type="entry name" value="Glycoside hydrolase, family 3, N-terminal domain"/>
    <property type="match status" value="1"/>
</dbReference>
<dbReference type="EMBL" id="FLUM01000003">
    <property type="protein sequence ID" value="SBW06326.1"/>
    <property type="molecule type" value="Genomic_DNA"/>
</dbReference>
<keyword evidence="3" id="KW-0732">Signal</keyword>
<dbReference type="SUPFAM" id="SSF52279">
    <property type="entry name" value="Beta-D-glucan exohydrolase, C-terminal domain"/>
    <property type="match status" value="1"/>
</dbReference>
<dbReference type="RefSeq" id="WP_296944017.1">
    <property type="nucleotide sequence ID" value="NZ_LT599032.1"/>
</dbReference>
<accession>A0A212K3U4</accession>
<organism evidence="5">
    <name type="scientific">uncultured Dysgonomonas sp</name>
    <dbReference type="NCBI Taxonomy" id="206096"/>
    <lineage>
        <taxon>Bacteria</taxon>
        <taxon>Pseudomonadati</taxon>
        <taxon>Bacteroidota</taxon>
        <taxon>Bacteroidia</taxon>
        <taxon>Bacteroidales</taxon>
        <taxon>Dysgonomonadaceae</taxon>
        <taxon>Dysgonomonas</taxon>
        <taxon>environmental samples</taxon>
    </lineage>
</organism>
<dbReference type="Pfam" id="PF14310">
    <property type="entry name" value="Fn3-like"/>
    <property type="match status" value="1"/>
</dbReference>
<dbReference type="SUPFAM" id="SSF51445">
    <property type="entry name" value="(Trans)glycosidases"/>
    <property type="match status" value="1"/>
</dbReference>
<dbReference type="InterPro" id="IPR050288">
    <property type="entry name" value="Cellulose_deg_GH3"/>
</dbReference>
<dbReference type="SMART" id="SM01217">
    <property type="entry name" value="Fn3_like"/>
    <property type="match status" value="1"/>
</dbReference>